<dbReference type="PIRSF" id="PIRSF005894">
    <property type="entry name" value="Monothiol_GRX"/>
    <property type="match status" value="1"/>
</dbReference>
<evidence type="ECO:0000256" key="7">
    <source>
        <dbReference type="PIRNR" id="PIRNR005894"/>
    </source>
</evidence>
<dbReference type="Proteomes" id="UP000031952">
    <property type="component" value="Unassembled WGS sequence"/>
</dbReference>
<dbReference type="PANTHER" id="PTHR10293">
    <property type="entry name" value="GLUTAREDOXIN FAMILY MEMBER"/>
    <property type="match status" value="1"/>
</dbReference>
<dbReference type="InterPro" id="IPR002109">
    <property type="entry name" value="Glutaredoxin"/>
</dbReference>
<dbReference type="RefSeq" id="WP_041078262.1">
    <property type="nucleotide sequence ID" value="NZ_CP116496.1"/>
</dbReference>
<keyword evidence="2 8" id="KW-0001">2Fe-2S</keyword>
<feature type="binding site" evidence="8">
    <location>
        <position position="32"/>
    </location>
    <ligand>
        <name>[2Fe-2S] cluster</name>
        <dbReference type="ChEBI" id="CHEBI:190135"/>
        <note>ligand shared between dimeric partners</note>
    </ligand>
</feature>
<keyword evidence="6" id="KW-0676">Redox-active center</keyword>
<dbReference type="FunFam" id="3.40.30.10:FF:000005">
    <property type="entry name" value="Glutaredoxin 5"/>
    <property type="match status" value="1"/>
</dbReference>
<dbReference type="EMBL" id="JWSW01000011">
    <property type="protein sequence ID" value="KIJ89003.1"/>
    <property type="molecule type" value="Genomic_DNA"/>
</dbReference>
<sequence>MTENKNFEFIENEIKNNKVVLFMKGTKEAPMCGFSAKVVAILNKLGVEFRDINVFVNPEFLEDLKKFSDWPTFPQLYIKGELVGGCDIATELYNNGELEKMLRE</sequence>
<dbReference type="GO" id="GO:0051537">
    <property type="term" value="F:2 iron, 2 sulfur cluster binding"/>
    <property type="evidence" value="ECO:0007669"/>
    <property type="project" value="UniProtKB-KW"/>
</dbReference>
<evidence type="ECO:0000313" key="11">
    <source>
        <dbReference type="EMBL" id="KIJ89003.1"/>
    </source>
</evidence>
<dbReference type="Pfam" id="PF00462">
    <property type="entry name" value="Glutaredoxin"/>
    <property type="match status" value="1"/>
</dbReference>
<reference evidence="10 12" key="1">
    <citation type="submission" date="2014-12" db="EMBL/GenBank/DDBJ databases">
        <title>Whole genome sequence of Candidatus Rickettsia asemboensis strain NMRCii isolated from cat fleas in west Kenya.</title>
        <authorList>
            <person name="Jima D."/>
            <person name="Luce-Fedrow A."/>
            <person name="Yang Y."/>
            <person name="Maina A.N."/>
            <person name="Snesrud E.C."/>
            <person name="Jarman R.G."/>
            <person name="Richards A.L."/>
            <person name="Hang J."/>
        </authorList>
    </citation>
    <scope>NUCLEOTIDE SEQUENCE [LARGE SCALE GENOMIC DNA]</scope>
    <source>
        <strain evidence="10 12">NMRCii</strain>
    </source>
</reference>
<evidence type="ECO:0000256" key="5">
    <source>
        <dbReference type="ARBA" id="ARBA00023014"/>
    </source>
</evidence>
<name>A0A0C2MLZ9_9RICK</name>
<dbReference type="InterPro" id="IPR033658">
    <property type="entry name" value="GRX_PICOT-like"/>
</dbReference>
<dbReference type="GO" id="GO:0046872">
    <property type="term" value="F:metal ion binding"/>
    <property type="evidence" value="ECO:0007669"/>
    <property type="project" value="UniProtKB-KW"/>
</dbReference>
<evidence type="ECO:0000259" key="9">
    <source>
        <dbReference type="Pfam" id="PF00462"/>
    </source>
</evidence>
<comment type="similarity">
    <text evidence="1 7">Belongs to the glutaredoxin family. Monothiol subfamily.</text>
</comment>
<keyword evidence="3 8" id="KW-0479">Metal-binding</keyword>
<dbReference type="InterPro" id="IPR004480">
    <property type="entry name" value="Monothiol_GRX-rel"/>
</dbReference>
<protein>
    <recommendedName>
        <fullName evidence="7">Glutaredoxin</fullName>
    </recommendedName>
</protein>
<evidence type="ECO:0000313" key="10">
    <source>
        <dbReference type="EMBL" id="KIJ88251.1"/>
    </source>
</evidence>
<dbReference type="PROSITE" id="PS51354">
    <property type="entry name" value="GLUTAREDOXIN_2"/>
    <property type="match status" value="1"/>
</dbReference>
<evidence type="ECO:0000256" key="6">
    <source>
        <dbReference type="ARBA" id="ARBA00023284"/>
    </source>
</evidence>
<evidence type="ECO:0000256" key="8">
    <source>
        <dbReference type="PIRSR" id="PIRSR005894-2"/>
    </source>
</evidence>
<dbReference type="InterPro" id="IPR014434">
    <property type="entry name" value="Monothiol_GRX"/>
</dbReference>
<keyword evidence="5 8" id="KW-0411">Iron-sulfur</keyword>
<keyword evidence="4 8" id="KW-0408">Iron</keyword>
<evidence type="ECO:0000256" key="4">
    <source>
        <dbReference type="ARBA" id="ARBA00023004"/>
    </source>
</evidence>
<dbReference type="CDD" id="cd03028">
    <property type="entry name" value="GRX_PICOT_like"/>
    <property type="match status" value="1"/>
</dbReference>
<dbReference type="GO" id="GO:0015036">
    <property type="term" value="F:disulfide oxidoreductase activity"/>
    <property type="evidence" value="ECO:0007669"/>
    <property type="project" value="InterPro"/>
</dbReference>
<accession>A0A0C2MLZ9</accession>
<evidence type="ECO:0000313" key="12">
    <source>
        <dbReference type="Proteomes" id="UP000031952"/>
    </source>
</evidence>
<evidence type="ECO:0000256" key="2">
    <source>
        <dbReference type="ARBA" id="ARBA00022714"/>
    </source>
</evidence>
<dbReference type="SUPFAM" id="SSF52833">
    <property type="entry name" value="Thioredoxin-like"/>
    <property type="match status" value="1"/>
</dbReference>
<comment type="caution">
    <text evidence="10">The sequence shown here is derived from an EMBL/GenBank/DDBJ whole genome shotgun (WGS) entry which is preliminary data.</text>
</comment>
<dbReference type="NCBIfam" id="TIGR00365">
    <property type="entry name" value="Grx4 family monothiol glutaredoxin"/>
    <property type="match status" value="1"/>
</dbReference>
<feature type="domain" description="Glutaredoxin" evidence="9">
    <location>
        <begin position="19"/>
        <end position="83"/>
    </location>
</feature>
<dbReference type="InterPro" id="IPR036249">
    <property type="entry name" value="Thioredoxin-like_sf"/>
</dbReference>
<organism evidence="10 12">
    <name type="scientific">Rickettsia asembonensis</name>
    <dbReference type="NCBI Taxonomy" id="1068590"/>
    <lineage>
        <taxon>Bacteria</taxon>
        <taxon>Pseudomonadati</taxon>
        <taxon>Pseudomonadota</taxon>
        <taxon>Alphaproteobacteria</taxon>
        <taxon>Rickettsiales</taxon>
        <taxon>Rickettsiaceae</taxon>
        <taxon>Rickettsieae</taxon>
        <taxon>Rickettsia</taxon>
        <taxon>spotted fever group</taxon>
    </lineage>
</organism>
<dbReference type="EMBL" id="JWSW01000086">
    <property type="protein sequence ID" value="KIJ88251.1"/>
    <property type="molecule type" value="Genomic_DNA"/>
</dbReference>
<dbReference type="PANTHER" id="PTHR10293:SF16">
    <property type="entry name" value="GLUTAREDOXIN-RELATED PROTEIN 5, MITOCHONDRIAL"/>
    <property type="match status" value="1"/>
</dbReference>
<proteinExistence type="inferred from homology"/>
<dbReference type="AlphaFoldDB" id="A0A0C2MLZ9"/>
<dbReference type="Gene3D" id="3.40.30.10">
    <property type="entry name" value="Glutaredoxin"/>
    <property type="match status" value="1"/>
</dbReference>
<gene>
    <name evidence="11" type="ORF">SB78_02125</name>
    <name evidence="10" type="ORF">SB78_06885</name>
</gene>
<evidence type="ECO:0000256" key="3">
    <source>
        <dbReference type="ARBA" id="ARBA00022723"/>
    </source>
</evidence>
<evidence type="ECO:0000256" key="1">
    <source>
        <dbReference type="ARBA" id="ARBA00009630"/>
    </source>
</evidence>
<keyword evidence="12" id="KW-1185">Reference proteome</keyword>